<dbReference type="AlphaFoldDB" id="A0A175YEY7"/>
<dbReference type="Proteomes" id="UP000077755">
    <property type="component" value="Chromosome 9"/>
</dbReference>
<feature type="compositionally biased region" description="Basic and acidic residues" evidence="1">
    <location>
        <begin position="24"/>
        <end position="35"/>
    </location>
</feature>
<feature type="compositionally biased region" description="Polar residues" evidence="1">
    <location>
        <begin position="36"/>
        <end position="54"/>
    </location>
</feature>
<reference evidence="3" key="2">
    <citation type="submission" date="2022-03" db="EMBL/GenBank/DDBJ databases">
        <title>Draft title - Genomic analysis of global carrot germplasm unveils the trajectory of domestication and the origin of high carotenoid orange carrot.</title>
        <authorList>
            <person name="Iorizzo M."/>
            <person name="Ellison S."/>
            <person name="Senalik D."/>
            <person name="Macko-Podgorni A."/>
            <person name="Grzebelus D."/>
            <person name="Bostan H."/>
            <person name="Rolling W."/>
            <person name="Curaba J."/>
            <person name="Simon P."/>
        </authorList>
    </citation>
    <scope>NUCLEOTIDE SEQUENCE</scope>
    <source>
        <tissue evidence="3">Leaf</tissue>
    </source>
</reference>
<keyword evidence="4" id="KW-1185">Reference proteome</keyword>
<sequence length="139" mass="15245">MNQLLAQEKDKTVDRKRVAELSECDDHGVSPKESIHQLNTGYSTPMRNNSTQSDHVPENTVGTYIASGISVNSICGSIVPDRTPLSVIDCNLRGQTMSPLVRGTNDKHYKCVEGHESGWLHSAAVAMPLLMRVFDLAHS</sequence>
<accession>A0A175YEY7</accession>
<reference evidence="2" key="1">
    <citation type="journal article" date="2016" name="Nat. Genet.">
        <title>A high-quality carrot genome assembly provides new insights into carotenoid accumulation and asterid genome evolution.</title>
        <authorList>
            <person name="Iorizzo M."/>
            <person name="Ellison S."/>
            <person name="Senalik D."/>
            <person name="Zeng P."/>
            <person name="Satapoomin P."/>
            <person name="Huang J."/>
            <person name="Bowman M."/>
            <person name="Iovene M."/>
            <person name="Sanseverino W."/>
            <person name="Cavagnaro P."/>
            <person name="Yildiz M."/>
            <person name="Macko-Podgorni A."/>
            <person name="Moranska E."/>
            <person name="Grzebelus E."/>
            <person name="Grzebelus D."/>
            <person name="Ashrafi H."/>
            <person name="Zheng Z."/>
            <person name="Cheng S."/>
            <person name="Spooner D."/>
            <person name="Van Deynze A."/>
            <person name="Simon P."/>
        </authorList>
    </citation>
    <scope>NUCLEOTIDE SEQUENCE [LARGE SCALE GENOMIC DNA]</scope>
    <source>
        <tissue evidence="2">Leaf</tissue>
    </source>
</reference>
<protein>
    <submittedName>
        <fullName evidence="2">Uncharacterized protein</fullName>
    </submittedName>
</protein>
<dbReference type="Gramene" id="KZM82224">
    <property type="protein sequence ID" value="KZM82224"/>
    <property type="gene ID" value="DCAR_029892"/>
</dbReference>
<organism evidence="2">
    <name type="scientific">Daucus carota subsp. sativus</name>
    <name type="common">Carrot</name>
    <dbReference type="NCBI Taxonomy" id="79200"/>
    <lineage>
        <taxon>Eukaryota</taxon>
        <taxon>Viridiplantae</taxon>
        <taxon>Streptophyta</taxon>
        <taxon>Embryophyta</taxon>
        <taxon>Tracheophyta</taxon>
        <taxon>Spermatophyta</taxon>
        <taxon>Magnoliopsida</taxon>
        <taxon>eudicotyledons</taxon>
        <taxon>Gunneridae</taxon>
        <taxon>Pentapetalae</taxon>
        <taxon>asterids</taxon>
        <taxon>campanulids</taxon>
        <taxon>Apiales</taxon>
        <taxon>Apiaceae</taxon>
        <taxon>Apioideae</taxon>
        <taxon>Scandiceae</taxon>
        <taxon>Daucinae</taxon>
        <taxon>Daucus</taxon>
        <taxon>Daucus sect. Daucus</taxon>
    </lineage>
</organism>
<proteinExistence type="predicted"/>
<gene>
    <name evidence="2" type="ORF">DCAR_029892</name>
    <name evidence="3" type="ORF">DCAR_0934423</name>
</gene>
<evidence type="ECO:0000313" key="4">
    <source>
        <dbReference type="Proteomes" id="UP000077755"/>
    </source>
</evidence>
<evidence type="ECO:0000313" key="3">
    <source>
        <dbReference type="EMBL" id="WOH14895.1"/>
    </source>
</evidence>
<dbReference type="EMBL" id="CP093351">
    <property type="protein sequence ID" value="WOH14895.1"/>
    <property type="molecule type" value="Genomic_DNA"/>
</dbReference>
<evidence type="ECO:0000313" key="2">
    <source>
        <dbReference type="EMBL" id="KZM82224.1"/>
    </source>
</evidence>
<evidence type="ECO:0000256" key="1">
    <source>
        <dbReference type="SAM" id="MobiDB-lite"/>
    </source>
</evidence>
<feature type="region of interest" description="Disordered" evidence="1">
    <location>
        <begin position="24"/>
        <end position="58"/>
    </location>
</feature>
<name>A0A175YEY7_DAUCS</name>
<dbReference type="EMBL" id="LNRQ01000009">
    <property type="protein sequence ID" value="KZM82224.1"/>
    <property type="molecule type" value="Genomic_DNA"/>
</dbReference>